<dbReference type="EMBL" id="JAHFXS010008245">
    <property type="protein sequence ID" value="KAG9921688.1"/>
    <property type="molecule type" value="Genomic_DNA"/>
</dbReference>
<feature type="non-terminal residue" evidence="2">
    <location>
        <position position="102"/>
    </location>
</feature>
<accession>A0A9P8EZU8</accession>
<evidence type="ECO:0000313" key="3">
    <source>
        <dbReference type="Proteomes" id="UP000729357"/>
    </source>
</evidence>
<dbReference type="AlphaFoldDB" id="A0A9P8EZU8"/>
<dbReference type="Proteomes" id="UP000729357">
    <property type="component" value="Unassembled WGS sequence"/>
</dbReference>
<keyword evidence="3" id="KW-1185">Reference proteome</keyword>
<evidence type="ECO:0000313" key="2">
    <source>
        <dbReference type="EMBL" id="KAG9921688.1"/>
    </source>
</evidence>
<reference evidence="2" key="2">
    <citation type="submission" date="2021-08" db="EMBL/GenBank/DDBJ databases">
        <authorList>
            <person name="Gostincar C."/>
            <person name="Sun X."/>
            <person name="Song Z."/>
            <person name="Gunde-Cimerman N."/>
        </authorList>
    </citation>
    <scope>NUCLEOTIDE SEQUENCE</scope>
    <source>
        <strain evidence="2">EXF-9298</strain>
    </source>
</reference>
<organism evidence="2 3">
    <name type="scientific">Aureobasidium melanogenum</name>
    <name type="common">Aureobasidium pullulans var. melanogenum</name>
    <dbReference type="NCBI Taxonomy" id="46634"/>
    <lineage>
        <taxon>Eukaryota</taxon>
        <taxon>Fungi</taxon>
        <taxon>Dikarya</taxon>
        <taxon>Ascomycota</taxon>
        <taxon>Pezizomycotina</taxon>
        <taxon>Dothideomycetes</taxon>
        <taxon>Dothideomycetidae</taxon>
        <taxon>Dothideales</taxon>
        <taxon>Saccotheciaceae</taxon>
        <taxon>Aureobasidium</taxon>
    </lineage>
</organism>
<proteinExistence type="predicted"/>
<gene>
    <name evidence="2" type="ORF">KCU98_g22102</name>
</gene>
<dbReference type="InterPro" id="IPR009100">
    <property type="entry name" value="AcylCoA_DH/oxidase_NM_dom_sf"/>
</dbReference>
<dbReference type="InterPro" id="IPR013786">
    <property type="entry name" value="AcylCoA_DH/ox_N"/>
</dbReference>
<comment type="caution">
    <text evidence="2">The sequence shown here is derived from an EMBL/GenBank/DDBJ whole genome shotgun (WGS) entry which is preliminary data.</text>
</comment>
<reference evidence="2" key="1">
    <citation type="journal article" date="2021" name="J Fungi (Basel)">
        <title>Virulence traits and population genomics of the black yeast Aureobasidium melanogenum.</title>
        <authorList>
            <person name="Cernosa A."/>
            <person name="Sun X."/>
            <person name="Gostincar C."/>
            <person name="Fang C."/>
            <person name="Gunde-Cimerman N."/>
            <person name="Song Z."/>
        </authorList>
    </citation>
    <scope>NUCLEOTIDE SEQUENCE</scope>
    <source>
        <strain evidence="2">EXF-9298</strain>
    </source>
</reference>
<dbReference type="SUPFAM" id="SSF56645">
    <property type="entry name" value="Acyl-CoA dehydrogenase NM domain-like"/>
    <property type="match status" value="1"/>
</dbReference>
<dbReference type="Gene3D" id="1.10.540.10">
    <property type="entry name" value="Acyl-CoA dehydrogenase/oxidase, N-terminal domain"/>
    <property type="match status" value="1"/>
</dbReference>
<name>A0A9P8EZU8_AURME</name>
<dbReference type="Pfam" id="PF02771">
    <property type="entry name" value="Acyl-CoA_dh_N"/>
    <property type="match status" value="1"/>
</dbReference>
<sequence>MDKAEIFGDLAPWAEPAWYTTLASPYYNDSHRELRKAIRSYVDKHVLPYEEEWEENGQVPKEATLGFVKAGLVLQDFPRKYRDKANVQYIGGVAPEGTIDIC</sequence>
<evidence type="ECO:0000259" key="1">
    <source>
        <dbReference type="Pfam" id="PF02771"/>
    </source>
</evidence>
<dbReference type="GO" id="GO:0050660">
    <property type="term" value="F:flavin adenine dinucleotide binding"/>
    <property type="evidence" value="ECO:0007669"/>
    <property type="project" value="InterPro"/>
</dbReference>
<protein>
    <recommendedName>
        <fullName evidence="1">Acyl-CoA dehydrogenase/oxidase N-terminal domain-containing protein</fullName>
    </recommendedName>
</protein>
<dbReference type="InterPro" id="IPR037069">
    <property type="entry name" value="AcylCoA_DH/ox_N_sf"/>
</dbReference>
<dbReference type="GO" id="GO:0016627">
    <property type="term" value="F:oxidoreductase activity, acting on the CH-CH group of donors"/>
    <property type="evidence" value="ECO:0007669"/>
    <property type="project" value="InterPro"/>
</dbReference>
<feature type="domain" description="Acyl-CoA dehydrogenase/oxidase N-terminal" evidence="1">
    <location>
        <begin position="29"/>
        <end position="81"/>
    </location>
</feature>